<feature type="compositionally biased region" description="Basic and acidic residues" evidence="5">
    <location>
        <begin position="23"/>
        <end position="34"/>
    </location>
</feature>
<evidence type="ECO:0000313" key="8">
    <source>
        <dbReference type="EMBL" id="MBB6477988.1"/>
    </source>
</evidence>
<evidence type="ECO:0000256" key="6">
    <source>
        <dbReference type="SAM" id="Phobius"/>
    </source>
</evidence>
<evidence type="ECO:0000313" key="9">
    <source>
        <dbReference type="Proteomes" id="UP000591941"/>
    </source>
</evidence>
<evidence type="ECO:0000256" key="5">
    <source>
        <dbReference type="SAM" id="MobiDB-lite"/>
    </source>
</evidence>
<organism evidence="8 9">
    <name type="scientific">Negativicoccus succinicivorans</name>
    <dbReference type="NCBI Taxonomy" id="620903"/>
    <lineage>
        <taxon>Bacteria</taxon>
        <taxon>Bacillati</taxon>
        <taxon>Bacillota</taxon>
        <taxon>Negativicutes</taxon>
        <taxon>Veillonellales</taxon>
        <taxon>Veillonellaceae</taxon>
        <taxon>Negativicoccus</taxon>
    </lineage>
</organism>
<proteinExistence type="predicted"/>
<accession>A0A841R5D3</accession>
<dbReference type="Proteomes" id="UP000591941">
    <property type="component" value="Unassembled WGS sequence"/>
</dbReference>
<evidence type="ECO:0000256" key="4">
    <source>
        <dbReference type="ARBA" id="ARBA00023136"/>
    </source>
</evidence>
<gene>
    <name evidence="8" type="ORF">HNR45_001041</name>
</gene>
<dbReference type="Pfam" id="PF05154">
    <property type="entry name" value="TM2"/>
    <property type="match status" value="1"/>
</dbReference>
<feature type="transmembrane region" description="Helical" evidence="6">
    <location>
        <begin position="84"/>
        <end position="109"/>
    </location>
</feature>
<evidence type="ECO:0000256" key="2">
    <source>
        <dbReference type="ARBA" id="ARBA00022692"/>
    </source>
</evidence>
<feature type="region of interest" description="Disordered" evidence="5">
    <location>
        <begin position="1"/>
        <end position="34"/>
    </location>
</feature>
<dbReference type="GO" id="GO:0016020">
    <property type="term" value="C:membrane"/>
    <property type="evidence" value="ECO:0007669"/>
    <property type="project" value="UniProtKB-SubCell"/>
</dbReference>
<comment type="subcellular location">
    <subcellularLocation>
        <location evidence="1">Membrane</location>
        <topology evidence="1">Multi-pass membrane protein</topology>
    </subcellularLocation>
</comment>
<keyword evidence="3 6" id="KW-1133">Transmembrane helix</keyword>
<feature type="compositionally biased region" description="Basic and acidic residues" evidence="5">
    <location>
        <begin position="1"/>
        <end position="16"/>
    </location>
</feature>
<comment type="caution">
    <text evidence="8">The sequence shown here is derived from an EMBL/GenBank/DDBJ whole genome shotgun (WGS) entry which is preliminary data.</text>
</comment>
<feature type="transmembrane region" description="Helical" evidence="6">
    <location>
        <begin position="58"/>
        <end position="77"/>
    </location>
</feature>
<dbReference type="InterPro" id="IPR007829">
    <property type="entry name" value="TM2"/>
</dbReference>
<evidence type="ECO:0000256" key="3">
    <source>
        <dbReference type="ARBA" id="ARBA00022989"/>
    </source>
</evidence>
<feature type="domain" description="TM2" evidence="7">
    <location>
        <begin position="54"/>
        <end position="102"/>
    </location>
</feature>
<evidence type="ECO:0000256" key="1">
    <source>
        <dbReference type="ARBA" id="ARBA00004141"/>
    </source>
</evidence>
<name>A0A841R5D3_9FIRM</name>
<reference evidence="8 9" key="1">
    <citation type="submission" date="2020-08" db="EMBL/GenBank/DDBJ databases">
        <title>Genomic Encyclopedia of Type Strains, Phase IV (KMG-IV): sequencing the most valuable type-strain genomes for metagenomic binning, comparative biology and taxonomic classification.</title>
        <authorList>
            <person name="Goeker M."/>
        </authorList>
    </citation>
    <scope>NUCLEOTIDE SEQUENCE [LARGE SCALE GENOMIC DNA]</scope>
    <source>
        <strain evidence="8 9">DSM 21255</strain>
    </source>
</reference>
<evidence type="ECO:0000259" key="7">
    <source>
        <dbReference type="Pfam" id="PF05154"/>
    </source>
</evidence>
<dbReference type="GeneID" id="93486307"/>
<keyword evidence="9" id="KW-1185">Reference proteome</keyword>
<dbReference type="AlphaFoldDB" id="A0A841R5D3"/>
<sequence length="134" mass="14998">MDENNRKSEQVNEEVHSSVMDDVSAKETESQAEPVEERIIERTTIIKEVPVNKGVNRVVYILLAFFFGTLGVHRFYAGHAFAGICYLLCSIIGWSLTWFLGIGFIILGIELIFCLYDIVRAAFASADANGQIHV</sequence>
<protein>
    <submittedName>
        <fullName evidence="8">TM2 domain-containing membrane protein YozV</fullName>
    </submittedName>
</protein>
<dbReference type="EMBL" id="JACHHI010000004">
    <property type="protein sequence ID" value="MBB6477988.1"/>
    <property type="molecule type" value="Genomic_DNA"/>
</dbReference>
<keyword evidence="4 6" id="KW-0472">Membrane</keyword>
<dbReference type="RefSeq" id="WP_200841486.1">
    <property type="nucleotide sequence ID" value="NZ_CABWNB010000001.1"/>
</dbReference>
<keyword evidence="2 6" id="KW-0812">Transmembrane</keyword>